<reference evidence="3" key="1">
    <citation type="journal article" date="2019" name="Int. J. Syst. Evol. Microbiol.">
        <title>The Global Catalogue of Microorganisms (GCM) 10K type strain sequencing project: providing services to taxonomists for standard genome sequencing and annotation.</title>
        <authorList>
            <consortium name="The Broad Institute Genomics Platform"/>
            <consortium name="The Broad Institute Genome Sequencing Center for Infectious Disease"/>
            <person name="Wu L."/>
            <person name="Ma J."/>
        </authorList>
    </citation>
    <scope>NUCLEOTIDE SEQUENCE [LARGE SCALE GENOMIC DNA]</scope>
    <source>
        <strain evidence="3">JCM 9373</strain>
    </source>
</reference>
<organism evidence="2 3">
    <name type="scientific">Planomonospora alba</name>
    <dbReference type="NCBI Taxonomy" id="161354"/>
    <lineage>
        <taxon>Bacteria</taxon>
        <taxon>Bacillati</taxon>
        <taxon>Actinomycetota</taxon>
        <taxon>Actinomycetes</taxon>
        <taxon>Streptosporangiales</taxon>
        <taxon>Streptosporangiaceae</taxon>
        <taxon>Planomonospora</taxon>
    </lineage>
</organism>
<dbReference type="InterPro" id="IPR050509">
    <property type="entry name" value="CoA-transferase_III"/>
</dbReference>
<dbReference type="PANTHER" id="PTHR48228:SF6">
    <property type="entry name" value="L-CARNITINE COA-TRANSFERASE"/>
    <property type="match status" value="1"/>
</dbReference>
<dbReference type="EMBL" id="BAAAUT010000034">
    <property type="protein sequence ID" value="GAA3146567.1"/>
    <property type="molecule type" value="Genomic_DNA"/>
</dbReference>
<dbReference type="Gene3D" id="3.40.50.10540">
    <property type="entry name" value="Crotonobetainyl-coa:carnitine coa-transferase, domain 1"/>
    <property type="match status" value="1"/>
</dbReference>
<comment type="caution">
    <text evidence="2">The sequence shown here is derived from an EMBL/GenBank/DDBJ whole genome shotgun (WGS) entry which is preliminary data.</text>
</comment>
<dbReference type="Pfam" id="PF02515">
    <property type="entry name" value="CoA_transf_3"/>
    <property type="match status" value="1"/>
</dbReference>
<proteinExistence type="predicted"/>
<keyword evidence="3" id="KW-1185">Reference proteome</keyword>
<evidence type="ECO:0000313" key="3">
    <source>
        <dbReference type="Proteomes" id="UP001500320"/>
    </source>
</evidence>
<dbReference type="SUPFAM" id="SSF89796">
    <property type="entry name" value="CoA-transferase family III (CaiB/BaiF)"/>
    <property type="match status" value="2"/>
</dbReference>
<evidence type="ECO:0000313" key="2">
    <source>
        <dbReference type="EMBL" id="GAA3146567.1"/>
    </source>
</evidence>
<dbReference type="InterPro" id="IPR023606">
    <property type="entry name" value="CoA-Trfase_III_dom_1_sf"/>
</dbReference>
<name>A0ABP6NHJ8_9ACTN</name>
<dbReference type="Proteomes" id="UP001500320">
    <property type="component" value="Unassembled WGS sequence"/>
</dbReference>
<evidence type="ECO:0000256" key="1">
    <source>
        <dbReference type="ARBA" id="ARBA00022679"/>
    </source>
</evidence>
<accession>A0ABP6NHJ8</accession>
<keyword evidence="1 2" id="KW-0808">Transferase</keyword>
<dbReference type="GO" id="GO:0016740">
    <property type="term" value="F:transferase activity"/>
    <property type="evidence" value="ECO:0007669"/>
    <property type="project" value="UniProtKB-KW"/>
</dbReference>
<gene>
    <name evidence="2" type="ORF">GCM10010466_41990</name>
</gene>
<dbReference type="InterPro" id="IPR003673">
    <property type="entry name" value="CoA-Trfase_fam_III"/>
</dbReference>
<sequence>MTSAWVSSGLAALTGHPDGPPLDPGHHTAEAAAQWGAALGVNGAALLTERAALTGRTRAGTISVGGSCRLLETADGWAALSCARPDDPDLLTALIGAPMSRRKLAEWCRTRSGAEIRQRARLLGLAVSLVGEWPHPAPPCAPAAVPDLRGALVVDFSALWAGPLCAHLLGLAGAQVIKVETPDRPDGARFGDPRFFDLLHSGHRSVILDPRHQAAALQSLLERADVVIESSRPRALARWGLDAHAAAAAGTVWLSITAYGRREDRVGFGDDVAAAAGLVAQDPDGCGPLFCGDALADPLTGLYAACRVAESLARGGEVLDVAMAAVAASTVSGYAPARPVSFAPAPQARTIPSVPAPQPGRDTAAVLAELATA</sequence>
<protein>
    <submittedName>
        <fullName evidence="2">CoA transferase</fullName>
    </submittedName>
</protein>
<dbReference type="PANTHER" id="PTHR48228">
    <property type="entry name" value="SUCCINYL-COA--D-CITRAMALATE COA-TRANSFERASE"/>
    <property type="match status" value="1"/>
</dbReference>
<dbReference type="RefSeq" id="WP_344862080.1">
    <property type="nucleotide sequence ID" value="NZ_BAAAUT010000034.1"/>
</dbReference>